<organism evidence="1 2">
    <name type="scientific">Acetobacteroides hydrogenigenes</name>
    <dbReference type="NCBI Taxonomy" id="979970"/>
    <lineage>
        <taxon>Bacteria</taxon>
        <taxon>Pseudomonadati</taxon>
        <taxon>Bacteroidota</taxon>
        <taxon>Bacteroidia</taxon>
        <taxon>Bacteroidales</taxon>
        <taxon>Rikenellaceae</taxon>
        <taxon>Acetobacteroides</taxon>
    </lineage>
</organism>
<evidence type="ECO:0000313" key="1">
    <source>
        <dbReference type="EMBL" id="TCN64688.1"/>
    </source>
</evidence>
<protein>
    <submittedName>
        <fullName evidence="1">Uncharacterized protein DUF4249</fullName>
    </submittedName>
</protein>
<comment type="caution">
    <text evidence="1">The sequence shown here is derived from an EMBL/GenBank/DDBJ whole genome shotgun (WGS) entry which is preliminary data.</text>
</comment>
<dbReference type="AlphaFoldDB" id="A0A4R2E7Z2"/>
<dbReference type="Pfam" id="PF14054">
    <property type="entry name" value="DUF4249"/>
    <property type="match status" value="1"/>
</dbReference>
<dbReference type="RefSeq" id="WP_131839836.1">
    <property type="nucleotide sequence ID" value="NZ_SLWB01000012.1"/>
</dbReference>
<dbReference type="EMBL" id="SLWB01000012">
    <property type="protein sequence ID" value="TCN64688.1"/>
    <property type="molecule type" value="Genomic_DNA"/>
</dbReference>
<reference evidence="1 2" key="1">
    <citation type="submission" date="2019-03" db="EMBL/GenBank/DDBJ databases">
        <title>Genomic Encyclopedia of Archaeal and Bacterial Type Strains, Phase II (KMG-II): from individual species to whole genera.</title>
        <authorList>
            <person name="Goeker M."/>
        </authorList>
    </citation>
    <scope>NUCLEOTIDE SEQUENCE [LARGE SCALE GENOMIC DNA]</scope>
    <source>
        <strain evidence="1 2">RL-C</strain>
    </source>
</reference>
<dbReference type="InterPro" id="IPR025345">
    <property type="entry name" value="DUF4249"/>
</dbReference>
<evidence type="ECO:0000313" key="2">
    <source>
        <dbReference type="Proteomes" id="UP000294830"/>
    </source>
</evidence>
<dbReference type="Proteomes" id="UP000294830">
    <property type="component" value="Unassembled WGS sequence"/>
</dbReference>
<accession>A0A4R2E7Z2</accession>
<dbReference type="PROSITE" id="PS51257">
    <property type="entry name" value="PROKAR_LIPOPROTEIN"/>
    <property type="match status" value="1"/>
</dbReference>
<sequence>MRKLTILIAIASLFASCKKEFDLDLNAQNKNLLVVEGMITDQNEPQVIELTRTVSYLKQVKAQAVENATVVVNVDNQVVPFTQKEPGRYFAPDGFIGQVSKTYNLTITVDGQVYKASSKMNPAQVMDAASTKTHEFNADYFEIRLTFTDNPEKGDYILFKYARNGQMIDTLDKWSTYSDKLTNGKNFEDIMAFGDVEGSVGDNITVYSYSISKEYHDFIDAAENATSEPLPFFPPPGSAITGNITNGAVGFFQASAVRKVSTKLKK</sequence>
<proteinExistence type="predicted"/>
<dbReference type="OrthoDB" id="1117670at2"/>
<keyword evidence="2" id="KW-1185">Reference proteome</keyword>
<gene>
    <name evidence="1" type="ORF">CLV25_11215</name>
</gene>
<name>A0A4R2E7Z2_9BACT</name>